<dbReference type="SUPFAM" id="SSF53098">
    <property type="entry name" value="Ribonuclease H-like"/>
    <property type="match status" value="1"/>
</dbReference>
<gene>
    <name evidence="1" type="ORF">FVD38_26335</name>
</gene>
<proteinExistence type="predicted"/>
<sequence>SSGRISSYPQVRGVTLTAVPTHLIRDAKFGPYGINEMLYAKELLASIPDDSLTAFDKGFLSAEILCGLTNNGTNRHFIIPAKANTKW</sequence>
<evidence type="ECO:0000313" key="1">
    <source>
        <dbReference type="EMBL" id="TXF95708.1"/>
    </source>
</evidence>
<keyword evidence="2" id="KW-1185">Reference proteome</keyword>
<dbReference type="AlphaFoldDB" id="A0A5C7FYK4"/>
<evidence type="ECO:0000313" key="2">
    <source>
        <dbReference type="Proteomes" id="UP000321413"/>
    </source>
</evidence>
<dbReference type="PANTHER" id="PTHR37529">
    <property type="entry name" value="TRANSPOSASE INSG FOR INSERTION SEQUENCE ELEMENT IS4-RELATED"/>
    <property type="match status" value="1"/>
</dbReference>
<reference evidence="1 2" key="1">
    <citation type="submission" date="2019-08" db="EMBL/GenBank/DDBJ databases">
        <title>Massilia golmudensis sp. nov., isolated from sand in the Qinghai-Tibetan Plateau.</title>
        <authorList>
            <person name="Zhang B."/>
        </authorList>
    </citation>
    <scope>NUCLEOTIDE SEQUENCE [LARGE SCALE GENOMIC DNA]</scope>
    <source>
        <strain evidence="1 2">GEM5</strain>
    </source>
</reference>
<protein>
    <submittedName>
        <fullName evidence="1">DDE transposase</fullName>
    </submittedName>
</protein>
<feature type="non-terminal residue" evidence="1">
    <location>
        <position position="87"/>
    </location>
</feature>
<feature type="non-terminal residue" evidence="1">
    <location>
        <position position="1"/>
    </location>
</feature>
<comment type="caution">
    <text evidence="1">The sequence shown here is derived from an EMBL/GenBank/DDBJ whole genome shotgun (WGS) entry which is preliminary data.</text>
</comment>
<dbReference type="EMBL" id="VPFD01000073">
    <property type="protein sequence ID" value="TXF95708.1"/>
    <property type="molecule type" value="Genomic_DNA"/>
</dbReference>
<organism evidence="1 2">
    <name type="scientific">Massilia arenae</name>
    <dbReference type="NCBI Taxonomy" id="2603288"/>
    <lineage>
        <taxon>Bacteria</taxon>
        <taxon>Pseudomonadati</taxon>
        <taxon>Pseudomonadota</taxon>
        <taxon>Betaproteobacteria</taxon>
        <taxon>Burkholderiales</taxon>
        <taxon>Oxalobacteraceae</taxon>
        <taxon>Telluria group</taxon>
        <taxon>Massilia</taxon>
    </lineage>
</organism>
<dbReference type="InterPro" id="IPR012337">
    <property type="entry name" value="RNaseH-like_sf"/>
</dbReference>
<dbReference type="Proteomes" id="UP000321413">
    <property type="component" value="Unassembled WGS sequence"/>
</dbReference>
<accession>A0A5C7FYK4</accession>
<dbReference type="PANTHER" id="PTHR37529:SF1">
    <property type="entry name" value="TRANSPOSASE INSG FOR INSERTION SEQUENCE ELEMENT IS4-RELATED"/>
    <property type="match status" value="1"/>
</dbReference>
<name>A0A5C7FYK4_9BURK</name>